<reference evidence="9 10" key="1">
    <citation type="submission" date="2019-09" db="EMBL/GenBank/DDBJ databases">
        <title>Biological control of the noxious weed angled onion (Allium triquetrum) thwarted by endophytic bacteria in Victoria, Australia.</title>
        <authorList>
            <person name="Tehranchian P."/>
            <person name="Adair R.J."/>
            <person name="Van T.H."/>
            <person name="Morrison P.D."/>
            <person name="Williams H."/>
            <person name="Lawrie A.C."/>
        </authorList>
    </citation>
    <scope>NUCLEOTIDE SEQUENCE [LARGE SCALE GENOMIC DNA]</scope>
    <source>
        <strain evidence="9 10">RPTAtOch1</strain>
    </source>
</reference>
<dbReference type="InterPro" id="IPR004839">
    <property type="entry name" value="Aminotransferase_I/II_large"/>
</dbReference>
<dbReference type="GO" id="GO:0006520">
    <property type="term" value="P:amino acid metabolic process"/>
    <property type="evidence" value="ECO:0007669"/>
    <property type="project" value="InterPro"/>
</dbReference>
<evidence type="ECO:0000256" key="6">
    <source>
        <dbReference type="ARBA" id="ARBA00022898"/>
    </source>
</evidence>
<evidence type="ECO:0000256" key="4">
    <source>
        <dbReference type="ARBA" id="ARBA00022576"/>
    </source>
</evidence>
<evidence type="ECO:0000256" key="3">
    <source>
        <dbReference type="ARBA" id="ARBA00012753"/>
    </source>
</evidence>
<evidence type="ECO:0000313" key="10">
    <source>
        <dbReference type="Proteomes" id="UP000327108"/>
    </source>
</evidence>
<gene>
    <name evidence="9" type="ORF">F3W84_07925</name>
</gene>
<sequence>MPLPSINPLIGKLSAPPIPAVQAWARNYDGAHGPLIDLSQAVPGYPPHPDMLRFLGVAAGSVTSAGYGPIEGETVLREAYAAHVGGLYEAQIQAHNVHITSGCNQAFIAAIMCVAQSGDTVLATNPFYFNHQSSLEMLGIHSATVACRAENGFVPAIEDIKAALHKGVRALVLVSPNNPTGAIYPPQLLGEIYAACRENGTWLLLDETYRDFLSNADRAPHGLFAEADWPSHLVQLYSFSKSFCIPGHRLGAIVARSEMVANVAKVMDNLQICATRAPQIAVSQAIEPLKAWRDDNRKEIERRAGALRVSMSNVAGWHIEAVGAYFAFVRHPYEGVSSAKVAEMLAKSIGVVTLPGSFFGDEQDAFLRFAFANADVAGIKAMAARLPLLKL</sequence>
<dbReference type="Gene3D" id="3.40.640.10">
    <property type="entry name" value="Type I PLP-dependent aspartate aminotransferase-like (Major domain)"/>
    <property type="match status" value="1"/>
</dbReference>
<keyword evidence="4 9" id="KW-0032">Aminotransferase</keyword>
<evidence type="ECO:0000256" key="5">
    <source>
        <dbReference type="ARBA" id="ARBA00022679"/>
    </source>
</evidence>
<evidence type="ECO:0000256" key="1">
    <source>
        <dbReference type="ARBA" id="ARBA00001933"/>
    </source>
</evidence>
<evidence type="ECO:0000313" key="9">
    <source>
        <dbReference type="EMBL" id="KAA9369382.1"/>
    </source>
</evidence>
<dbReference type="NCBIfam" id="NF005732">
    <property type="entry name" value="PRK07550.1"/>
    <property type="match status" value="1"/>
</dbReference>
<evidence type="ECO:0000259" key="8">
    <source>
        <dbReference type="Pfam" id="PF00155"/>
    </source>
</evidence>
<dbReference type="EC" id="2.6.1.1" evidence="3"/>
<keyword evidence="10" id="KW-1185">Reference proteome</keyword>
<feature type="domain" description="Aminotransferase class I/classII large" evidence="8">
    <location>
        <begin position="61"/>
        <end position="386"/>
    </location>
</feature>
<dbReference type="GO" id="GO:0004069">
    <property type="term" value="F:L-aspartate:2-oxoglutarate aminotransferase activity"/>
    <property type="evidence" value="ECO:0007669"/>
    <property type="project" value="UniProtKB-EC"/>
</dbReference>
<comment type="cofactor">
    <cofactor evidence="1">
        <name>pyridoxal 5'-phosphate</name>
        <dbReference type="ChEBI" id="CHEBI:597326"/>
    </cofactor>
</comment>
<dbReference type="PANTHER" id="PTHR46383:SF1">
    <property type="entry name" value="ASPARTATE AMINOTRANSFERASE"/>
    <property type="match status" value="1"/>
</dbReference>
<keyword evidence="6" id="KW-0663">Pyridoxal phosphate</keyword>
<dbReference type="Pfam" id="PF00155">
    <property type="entry name" value="Aminotran_1_2"/>
    <property type="match status" value="1"/>
</dbReference>
<dbReference type="AlphaFoldDB" id="A0A5N1JZ48"/>
<dbReference type="CDD" id="cd00609">
    <property type="entry name" value="AAT_like"/>
    <property type="match status" value="1"/>
</dbReference>
<keyword evidence="5 9" id="KW-0808">Transferase</keyword>
<accession>A0A5N1JZ48</accession>
<dbReference type="SUPFAM" id="SSF53383">
    <property type="entry name" value="PLP-dependent transferases"/>
    <property type="match status" value="1"/>
</dbReference>
<protein>
    <recommendedName>
        <fullName evidence="3">aspartate transaminase</fullName>
        <ecNumber evidence="3">2.6.1.1</ecNumber>
    </recommendedName>
</protein>
<dbReference type="InterPro" id="IPR015424">
    <property type="entry name" value="PyrdxlP-dep_Trfase"/>
</dbReference>
<dbReference type="EMBL" id="VYXQ01000005">
    <property type="protein sequence ID" value="KAA9369382.1"/>
    <property type="molecule type" value="Genomic_DNA"/>
</dbReference>
<dbReference type="GO" id="GO:0030170">
    <property type="term" value="F:pyridoxal phosphate binding"/>
    <property type="evidence" value="ECO:0007669"/>
    <property type="project" value="InterPro"/>
</dbReference>
<dbReference type="Proteomes" id="UP000327108">
    <property type="component" value="Unassembled WGS sequence"/>
</dbReference>
<organism evidence="9 10">
    <name type="scientific">Ochrobactrum quorumnocens</name>
    <dbReference type="NCBI Taxonomy" id="271865"/>
    <lineage>
        <taxon>Bacteria</taxon>
        <taxon>Pseudomonadati</taxon>
        <taxon>Pseudomonadota</taxon>
        <taxon>Alphaproteobacteria</taxon>
        <taxon>Hyphomicrobiales</taxon>
        <taxon>Brucellaceae</taxon>
        <taxon>Brucella/Ochrobactrum group</taxon>
        <taxon>Ochrobactrum</taxon>
    </lineage>
</organism>
<evidence type="ECO:0000256" key="2">
    <source>
        <dbReference type="ARBA" id="ARBA00007441"/>
    </source>
</evidence>
<proteinExistence type="inferred from homology"/>
<name>A0A5N1JZ48_9HYPH</name>
<dbReference type="InterPro" id="IPR050596">
    <property type="entry name" value="AspAT/PAT-like"/>
</dbReference>
<comment type="similarity">
    <text evidence="2">Belongs to the class-I pyridoxal-phosphate-dependent aminotransferase family.</text>
</comment>
<dbReference type="InterPro" id="IPR015421">
    <property type="entry name" value="PyrdxlP-dep_Trfase_major"/>
</dbReference>
<dbReference type="PANTHER" id="PTHR46383">
    <property type="entry name" value="ASPARTATE AMINOTRANSFERASE"/>
    <property type="match status" value="1"/>
</dbReference>
<comment type="caution">
    <text evidence="9">The sequence shown here is derived from an EMBL/GenBank/DDBJ whole genome shotgun (WGS) entry which is preliminary data.</text>
</comment>
<evidence type="ECO:0000256" key="7">
    <source>
        <dbReference type="ARBA" id="ARBA00049185"/>
    </source>
</evidence>
<comment type="catalytic activity">
    <reaction evidence="7">
        <text>L-aspartate + 2-oxoglutarate = oxaloacetate + L-glutamate</text>
        <dbReference type="Rhea" id="RHEA:21824"/>
        <dbReference type="ChEBI" id="CHEBI:16452"/>
        <dbReference type="ChEBI" id="CHEBI:16810"/>
        <dbReference type="ChEBI" id="CHEBI:29985"/>
        <dbReference type="ChEBI" id="CHEBI:29991"/>
        <dbReference type="EC" id="2.6.1.1"/>
    </reaction>
</comment>